<evidence type="ECO:0000313" key="1">
    <source>
        <dbReference type="EMBL" id="AKD28053.1"/>
    </source>
</evidence>
<dbReference type="EMBL" id="KP706797">
    <property type="protein sequence ID" value="AKD28053.1"/>
    <property type="molecule type" value="Genomic_DNA"/>
</dbReference>
<protein>
    <submittedName>
        <fullName evidence="1">Uncharacterized protein</fullName>
    </submittedName>
</protein>
<gene>
    <name evidence="1" type="primary">U25</name>
</gene>
<dbReference type="AlphaFoldDB" id="A0A0F6QA61"/>
<proteinExistence type="predicted"/>
<sequence length="133" mass="15057">MNCSLHKSSNSQSIINSHFNFYSNERPGKLLIRITNDLVDIPDNPRTDKTMSVTVAYTAPCIYVHQSCTDKLQCGVRLSNIENGTCFAMRSALILNVFKHCVQCKIPLAKQRVIILYDVFGHLLINPKIQGFR</sequence>
<reference evidence="1" key="1">
    <citation type="journal article" date="2015" name="J. Virol.">
        <title>Genomic and Proteomic Analyses Indicate that Banchine and Campoplegine Polydnaviruses Have Similar, if Not Identical, Viral Ancestors.</title>
        <authorList>
            <person name="Beliveau C."/>
            <person name="Cohen A."/>
            <person name="Stewart D."/>
            <person name="Periquet G."/>
            <person name="Djoumad A."/>
            <person name="Kuhn L."/>
            <person name="Stoltz D."/>
            <person name="Volkoff A.-N."/>
            <person name="Herniou E."/>
            <person name="Drezen J.-M."/>
            <person name="Cusson M."/>
        </authorList>
    </citation>
    <scope>NUCLEOTIDE SEQUENCE</scope>
</reference>
<accession>A0A0F6QA61</accession>
<organism evidence="1">
    <name type="scientific">Glypta fumiferanae</name>
    <dbReference type="NCBI Taxonomy" id="389681"/>
    <lineage>
        <taxon>Eukaryota</taxon>
        <taxon>Metazoa</taxon>
        <taxon>Ecdysozoa</taxon>
        <taxon>Arthropoda</taxon>
        <taxon>Hexapoda</taxon>
        <taxon>Insecta</taxon>
        <taxon>Pterygota</taxon>
        <taxon>Neoptera</taxon>
        <taxon>Endopterygota</taxon>
        <taxon>Hymenoptera</taxon>
        <taxon>Apocrita</taxon>
        <taxon>Ichneumonoidea</taxon>
        <taxon>Ichneumonidae</taxon>
        <taxon>Banchinae</taxon>
        <taxon>Glypta</taxon>
    </lineage>
</organism>
<name>A0A0F6QA61_9HYME</name>